<comment type="caution">
    <text evidence="3">The sequence shown here is derived from an EMBL/GenBank/DDBJ whole genome shotgun (WGS) entry which is preliminary data.</text>
</comment>
<feature type="domain" description="DinB-like" evidence="2">
    <location>
        <begin position="85"/>
        <end position="181"/>
    </location>
</feature>
<feature type="region of interest" description="Disordered" evidence="1">
    <location>
        <begin position="1"/>
        <end position="47"/>
    </location>
</feature>
<dbReference type="SUPFAM" id="SSF109854">
    <property type="entry name" value="DinB/YfiT-like putative metalloenzymes"/>
    <property type="match status" value="1"/>
</dbReference>
<protein>
    <recommendedName>
        <fullName evidence="2">DinB-like domain-containing protein</fullName>
    </recommendedName>
</protein>
<evidence type="ECO:0000313" key="3">
    <source>
        <dbReference type="EMBL" id="TMQ47886.1"/>
    </source>
</evidence>
<evidence type="ECO:0000313" key="4">
    <source>
        <dbReference type="Proteomes" id="UP000316292"/>
    </source>
</evidence>
<name>A0A538S973_UNCEI</name>
<gene>
    <name evidence="3" type="ORF">E6K71_08755</name>
</gene>
<evidence type="ECO:0000259" key="2">
    <source>
        <dbReference type="Pfam" id="PF12867"/>
    </source>
</evidence>
<feature type="compositionally biased region" description="Basic residues" evidence="1">
    <location>
        <begin position="22"/>
        <end position="33"/>
    </location>
</feature>
<dbReference type="Proteomes" id="UP000316292">
    <property type="component" value="Unassembled WGS sequence"/>
</dbReference>
<organism evidence="3 4">
    <name type="scientific">Eiseniibacteriota bacterium</name>
    <dbReference type="NCBI Taxonomy" id="2212470"/>
    <lineage>
        <taxon>Bacteria</taxon>
        <taxon>Candidatus Eiseniibacteriota</taxon>
    </lineage>
</organism>
<dbReference type="AlphaFoldDB" id="A0A538S973"/>
<dbReference type="InterPro" id="IPR024775">
    <property type="entry name" value="DinB-like"/>
</dbReference>
<dbReference type="Pfam" id="PF12867">
    <property type="entry name" value="DinB_2"/>
    <property type="match status" value="1"/>
</dbReference>
<proteinExistence type="predicted"/>
<dbReference type="InterPro" id="IPR034660">
    <property type="entry name" value="DinB/YfiT-like"/>
</dbReference>
<accession>A0A538S973</accession>
<reference evidence="3 4" key="1">
    <citation type="journal article" date="2019" name="Nat. Microbiol.">
        <title>Mediterranean grassland soil C-N compound turnover is dependent on rainfall and depth, and is mediated by genomically divergent microorganisms.</title>
        <authorList>
            <person name="Diamond S."/>
            <person name="Andeer P.F."/>
            <person name="Li Z."/>
            <person name="Crits-Christoph A."/>
            <person name="Burstein D."/>
            <person name="Anantharaman K."/>
            <person name="Lane K.R."/>
            <person name="Thomas B.C."/>
            <person name="Pan C."/>
            <person name="Northen T.R."/>
            <person name="Banfield J.F."/>
        </authorList>
    </citation>
    <scope>NUCLEOTIDE SEQUENCE [LARGE SCALE GENOMIC DNA]</scope>
    <source>
        <strain evidence="3">WS_1</strain>
    </source>
</reference>
<evidence type="ECO:0000256" key="1">
    <source>
        <dbReference type="SAM" id="MobiDB-lite"/>
    </source>
</evidence>
<dbReference type="EMBL" id="VBOR01000094">
    <property type="protein sequence ID" value="TMQ47886.1"/>
    <property type="molecule type" value="Genomic_DNA"/>
</dbReference>
<sequence length="204" mass="22663">MLGTAVRLRPAARGRGGSRNGRGSRRFLARPRGRAQESSRAEGASVSPTSLRDTFLAQVVDLLRETFEGGLPGQGTQYLDHSSGIRSTLRSLTAEQASRRFEGHPSIVAHVRHMNFHLRVTSEWILGDHSRRDWAQSFEPQSVSAEEWPKLLQELEASRQELVRVIESLTPERFAEEGGAIGATAHLAYHLGAIRQVMHRAIKP</sequence>